<sequence length="576" mass="58168">MPHSSPDLARLAMTVLQPGFDGVTPPGWLRRALGEGLGGTVLFARNLVDPAQTARLVAELRAENPAVVVAVDEEGGAVTRLEAGTGSSFPGNRALGVADDAGLTERVARAIGRLLAAADVTLDYAPVADVNANPANPVIGVRSFGPGPELTARHTAAWVRGLQGAGVAACAKHFPGHGDTVTDSHFALPTVHARLDVLRERDLPPFRAAVAAGVRAVMCGHLLVPALDPDAPATLSRRILTGLLREELGFDGMLVTDAIEMRAVAALHPPGEIAVRALAAGADAVCAGVSSPGGESVHALREAIVEAVHAGRLPEERLAEAAARVLALASWHAGRADLRNAPGPGPEGGEDGAAVGLEAARAAVRIIVPGTAATAEAEDTSPAGDGAAGDGAAGDVSSAVNGAIPAVDDASPEVNGAAPAGDDAPPEVNGAAPAGNGLVPEAGAGIGEHSPPPLRTPPFVVDITPRLNPAADPATPTGLLGALRETAPGTTGCTVTARVPELPAVPDDRPVVLVVHDAGRHPWVRELLARAVRLRPDAVVVETGIPDEPVGAVYVTTHGVSRASARVVAHWLTGDK</sequence>
<dbReference type="SUPFAM" id="SSF51445">
    <property type="entry name" value="(Trans)glycosidases"/>
    <property type="match status" value="1"/>
</dbReference>
<name>A0A8J3W905_9ACTN</name>
<dbReference type="Pfam" id="PF00933">
    <property type="entry name" value="Glyco_hydro_3"/>
    <property type="match status" value="1"/>
</dbReference>
<dbReference type="InterPro" id="IPR050226">
    <property type="entry name" value="NagZ_Beta-hexosaminidase"/>
</dbReference>
<feature type="domain" description="Glycoside hydrolase family 3 N-terminal" evidence="5">
    <location>
        <begin position="36"/>
        <end position="327"/>
    </location>
</feature>
<dbReference type="Proteomes" id="UP000616724">
    <property type="component" value="Unassembled WGS sequence"/>
</dbReference>
<dbReference type="InterPro" id="IPR001764">
    <property type="entry name" value="Glyco_hydro_3_N"/>
</dbReference>
<dbReference type="PANTHER" id="PTHR30480">
    <property type="entry name" value="BETA-HEXOSAMINIDASE-RELATED"/>
    <property type="match status" value="1"/>
</dbReference>
<dbReference type="GO" id="GO:0004553">
    <property type="term" value="F:hydrolase activity, hydrolyzing O-glycosyl compounds"/>
    <property type="evidence" value="ECO:0007669"/>
    <property type="project" value="InterPro"/>
</dbReference>
<dbReference type="InterPro" id="IPR017853">
    <property type="entry name" value="GH"/>
</dbReference>
<feature type="region of interest" description="Disordered" evidence="4">
    <location>
        <begin position="406"/>
        <end position="455"/>
    </location>
</feature>
<dbReference type="GO" id="GO:0005975">
    <property type="term" value="P:carbohydrate metabolic process"/>
    <property type="evidence" value="ECO:0007669"/>
    <property type="project" value="InterPro"/>
</dbReference>
<protein>
    <recommendedName>
        <fullName evidence="5">Glycoside hydrolase family 3 N-terminal domain-containing protein</fullName>
    </recommendedName>
</protein>
<evidence type="ECO:0000256" key="3">
    <source>
        <dbReference type="ARBA" id="ARBA00023295"/>
    </source>
</evidence>
<feature type="region of interest" description="Disordered" evidence="4">
    <location>
        <begin position="373"/>
        <end position="394"/>
    </location>
</feature>
<evidence type="ECO:0000259" key="5">
    <source>
        <dbReference type="Pfam" id="PF00933"/>
    </source>
</evidence>
<reference evidence="6 7" key="1">
    <citation type="submission" date="2021-01" db="EMBL/GenBank/DDBJ databases">
        <title>Whole genome shotgun sequence of Planobispora longispora NBRC 13918.</title>
        <authorList>
            <person name="Komaki H."/>
            <person name="Tamura T."/>
        </authorList>
    </citation>
    <scope>NUCLEOTIDE SEQUENCE [LARGE SCALE GENOMIC DNA]</scope>
    <source>
        <strain evidence="6 7">NBRC 13918</strain>
    </source>
</reference>
<evidence type="ECO:0000256" key="2">
    <source>
        <dbReference type="ARBA" id="ARBA00022801"/>
    </source>
</evidence>
<dbReference type="AlphaFoldDB" id="A0A8J3W905"/>
<dbReference type="EMBL" id="BOOH01000057">
    <property type="protein sequence ID" value="GIH80268.1"/>
    <property type="molecule type" value="Genomic_DNA"/>
</dbReference>
<proteinExistence type="inferred from homology"/>
<dbReference type="InterPro" id="IPR036962">
    <property type="entry name" value="Glyco_hydro_3_N_sf"/>
</dbReference>
<accession>A0A8J3W905</accession>
<keyword evidence="3" id="KW-0326">Glycosidase</keyword>
<dbReference type="Gene3D" id="3.20.20.300">
    <property type="entry name" value="Glycoside hydrolase, family 3, N-terminal domain"/>
    <property type="match status" value="1"/>
</dbReference>
<comment type="similarity">
    <text evidence="1">Belongs to the glycosyl hydrolase 3 family.</text>
</comment>
<dbReference type="RefSeq" id="WP_239317553.1">
    <property type="nucleotide sequence ID" value="NZ_BOOH01000057.1"/>
</dbReference>
<gene>
    <name evidence="6" type="ORF">Plo01_66970</name>
</gene>
<evidence type="ECO:0000256" key="4">
    <source>
        <dbReference type="SAM" id="MobiDB-lite"/>
    </source>
</evidence>
<organism evidence="6 7">
    <name type="scientific">Planobispora longispora</name>
    <dbReference type="NCBI Taxonomy" id="28887"/>
    <lineage>
        <taxon>Bacteria</taxon>
        <taxon>Bacillati</taxon>
        <taxon>Actinomycetota</taxon>
        <taxon>Actinomycetes</taxon>
        <taxon>Streptosporangiales</taxon>
        <taxon>Streptosporangiaceae</taxon>
        <taxon>Planobispora</taxon>
    </lineage>
</organism>
<evidence type="ECO:0000256" key="1">
    <source>
        <dbReference type="ARBA" id="ARBA00005336"/>
    </source>
</evidence>
<evidence type="ECO:0000313" key="6">
    <source>
        <dbReference type="EMBL" id="GIH80268.1"/>
    </source>
</evidence>
<dbReference type="GO" id="GO:0009254">
    <property type="term" value="P:peptidoglycan turnover"/>
    <property type="evidence" value="ECO:0007669"/>
    <property type="project" value="TreeGrafter"/>
</dbReference>
<keyword evidence="7" id="KW-1185">Reference proteome</keyword>
<comment type="caution">
    <text evidence="6">The sequence shown here is derived from an EMBL/GenBank/DDBJ whole genome shotgun (WGS) entry which is preliminary data.</text>
</comment>
<evidence type="ECO:0000313" key="7">
    <source>
        <dbReference type="Proteomes" id="UP000616724"/>
    </source>
</evidence>
<dbReference type="PANTHER" id="PTHR30480:SF16">
    <property type="entry name" value="GLYCOSIDE HYDROLASE FAMILY 3 DOMAIN PROTEIN"/>
    <property type="match status" value="1"/>
</dbReference>
<keyword evidence="2" id="KW-0378">Hydrolase</keyword>